<feature type="non-terminal residue" evidence="9">
    <location>
        <position position="1"/>
    </location>
</feature>
<proteinExistence type="inferred from homology"/>
<dbReference type="SUPFAM" id="SSF53098">
    <property type="entry name" value="Ribonuclease H-like"/>
    <property type="match status" value="1"/>
</dbReference>
<dbReference type="GO" id="GO:0005743">
    <property type="term" value="C:mitochondrial inner membrane"/>
    <property type="evidence" value="ECO:0007669"/>
    <property type="project" value="UniProtKB-SubCell"/>
</dbReference>
<keyword evidence="6 7" id="KW-0472">Membrane</keyword>
<comment type="subcellular location">
    <subcellularLocation>
        <location evidence="1">Mitochondrion inner membrane</location>
        <topology evidence="1">Peripheral membrane protein</topology>
        <orientation evidence="1">Matrix side</orientation>
    </subcellularLocation>
</comment>
<dbReference type="InterPro" id="IPR018796">
    <property type="entry name" value="COA8"/>
</dbReference>
<reference evidence="9 10" key="1">
    <citation type="submission" date="2019-08" db="EMBL/GenBank/DDBJ databases">
        <title>The genome of the soybean aphid Biotype 1, its phylome, world population structure and adaptation to the North American continent.</title>
        <authorList>
            <person name="Giordano R."/>
            <person name="Donthu R.K."/>
            <person name="Hernandez A.G."/>
            <person name="Wright C.L."/>
            <person name="Zimin A.V."/>
        </authorList>
    </citation>
    <scope>NUCLEOTIDE SEQUENCE [LARGE SCALE GENOMIC DNA]</scope>
    <source>
        <tissue evidence="9">Whole aphids</tissue>
    </source>
</reference>
<keyword evidence="7" id="KW-1133">Transmembrane helix</keyword>
<evidence type="ECO:0000256" key="5">
    <source>
        <dbReference type="ARBA" id="ARBA00023128"/>
    </source>
</evidence>
<keyword evidence="7" id="KW-0812">Transmembrane</keyword>
<organism evidence="9 10">
    <name type="scientific">Aphis glycines</name>
    <name type="common">Soybean aphid</name>
    <dbReference type="NCBI Taxonomy" id="307491"/>
    <lineage>
        <taxon>Eukaryota</taxon>
        <taxon>Metazoa</taxon>
        <taxon>Ecdysozoa</taxon>
        <taxon>Arthropoda</taxon>
        <taxon>Hexapoda</taxon>
        <taxon>Insecta</taxon>
        <taxon>Pterygota</taxon>
        <taxon>Neoptera</taxon>
        <taxon>Paraneoptera</taxon>
        <taxon>Hemiptera</taxon>
        <taxon>Sternorrhyncha</taxon>
        <taxon>Aphidomorpha</taxon>
        <taxon>Aphidoidea</taxon>
        <taxon>Aphididae</taxon>
        <taxon>Aphidini</taxon>
        <taxon>Aphis</taxon>
        <taxon>Aphis</taxon>
    </lineage>
</organism>
<dbReference type="PANTHER" id="PTHR31107:SF2">
    <property type="entry name" value="CYTOCHROME C OXIDASE ASSEMBLY FACTOR 8"/>
    <property type="match status" value="1"/>
</dbReference>
<feature type="transmembrane region" description="Helical" evidence="7">
    <location>
        <begin position="477"/>
        <end position="497"/>
    </location>
</feature>
<dbReference type="AlphaFoldDB" id="A0A6G0TYQ8"/>
<comment type="similarity">
    <text evidence="2">Belongs to the COA8 family.</text>
</comment>
<evidence type="ECO:0000313" key="9">
    <source>
        <dbReference type="EMBL" id="KAE9541582.1"/>
    </source>
</evidence>
<feature type="domain" description="DUF659" evidence="8">
    <location>
        <begin position="154"/>
        <end position="310"/>
    </location>
</feature>
<dbReference type="EMBL" id="VYZN01000012">
    <property type="protein sequence ID" value="KAE9541582.1"/>
    <property type="molecule type" value="Genomic_DNA"/>
</dbReference>
<dbReference type="PANTHER" id="PTHR31107">
    <property type="entry name" value="APOPTOGENIC PROTEIN 1, MITOCHONDRIAL"/>
    <property type="match status" value="1"/>
</dbReference>
<keyword evidence="3" id="KW-0999">Mitochondrion inner membrane</keyword>
<dbReference type="Proteomes" id="UP000475862">
    <property type="component" value="Unassembled WGS sequence"/>
</dbReference>
<keyword evidence="4" id="KW-0809">Transit peptide</keyword>
<accession>A0A6G0TYQ8</accession>
<dbReference type="Pfam" id="PF10231">
    <property type="entry name" value="COA8"/>
    <property type="match status" value="1"/>
</dbReference>
<evidence type="ECO:0000256" key="2">
    <source>
        <dbReference type="ARBA" id="ARBA00005453"/>
    </source>
</evidence>
<evidence type="ECO:0000256" key="4">
    <source>
        <dbReference type="ARBA" id="ARBA00022946"/>
    </source>
</evidence>
<dbReference type="InterPro" id="IPR012337">
    <property type="entry name" value="RNaseH-like_sf"/>
</dbReference>
<dbReference type="OrthoDB" id="6246201at2759"/>
<comment type="caution">
    <text evidence="9">The sequence shown here is derived from an EMBL/GenBank/DDBJ whole genome shotgun (WGS) entry which is preliminary data.</text>
</comment>
<evidence type="ECO:0000256" key="1">
    <source>
        <dbReference type="ARBA" id="ARBA00004443"/>
    </source>
</evidence>
<keyword evidence="5" id="KW-0496">Mitochondrion</keyword>
<sequence>ITCILYIELYCLVLYSVRLTFIQLRLFHLFNIMPKVKLSSSLRLRAYINEFGEDVFSTDGKILFCKICSVKVASEKKFTITQHLSRDKHVKGLEMNKAKNTKYKTQAFFTDTLTNSFNKDLCFAMLSSNIPLAKLKQSNFRNFLEKYMNRQIPEESTIRKNYVSTCYDETLASIRAYVENKKIWVSIDETTDVEGRYVANVIVGTLENNCPGKTFLLDSAVLEKANFSTISKLFDNSMSILWPTGIKHDSVLLFLSDAAPYMVKAAKSISALYSKMIHVTCIAHGLHRIAEEIRNNFPEIDALISNVKNIFLKAPSCVLLFKSIAPEISMPPEPILIRWGTWLSAANYYCEHFHVIKAVVNELNKNDFTAIKKSQDLLANLAFVKTNYGSLPTCITRLEKSGLSLIDSISIVDEAEVFINRNNSGQGKEIQKKLEAVLKKNNGFKAIKNIKNILEGKTIARDEDTIPEDFTFNDMTYMKFAPIFLLMFPLYSLRLLVKLIFLSKQIKELSHIPFSDYKIIFSMIFRGSVRPGYLSHKVIYSVPCGTMNNVDSVGPPDPVSNLRPIKYHIPKHESLAERQLRLKRIEVAKWNHEFWTNHNLRFIKEREAYKKCLSDKGISTATADQMSEFYKDFLDRNWKTHMNYNFEWYKKNISIVRLMMNKNIFKAIQWIKIFKF</sequence>
<gene>
    <name evidence="9" type="ORF">AGLY_003573</name>
</gene>
<evidence type="ECO:0000256" key="3">
    <source>
        <dbReference type="ARBA" id="ARBA00022792"/>
    </source>
</evidence>
<protein>
    <recommendedName>
        <fullName evidence="8">DUF659 domain-containing protein</fullName>
    </recommendedName>
</protein>
<keyword evidence="10" id="KW-1185">Reference proteome</keyword>
<dbReference type="Pfam" id="PF04937">
    <property type="entry name" value="DUF659"/>
    <property type="match status" value="1"/>
</dbReference>
<evidence type="ECO:0000256" key="7">
    <source>
        <dbReference type="SAM" id="Phobius"/>
    </source>
</evidence>
<name>A0A6G0TYQ8_APHGL</name>
<evidence type="ECO:0000313" key="10">
    <source>
        <dbReference type="Proteomes" id="UP000475862"/>
    </source>
</evidence>
<dbReference type="GO" id="GO:0097193">
    <property type="term" value="P:intrinsic apoptotic signaling pathway"/>
    <property type="evidence" value="ECO:0007669"/>
    <property type="project" value="InterPro"/>
</dbReference>
<evidence type="ECO:0000256" key="6">
    <source>
        <dbReference type="ARBA" id="ARBA00023136"/>
    </source>
</evidence>
<dbReference type="InterPro" id="IPR007021">
    <property type="entry name" value="DUF659"/>
</dbReference>
<evidence type="ECO:0000259" key="8">
    <source>
        <dbReference type="Pfam" id="PF04937"/>
    </source>
</evidence>